<dbReference type="AlphaFoldDB" id="A0A512BY52"/>
<feature type="region of interest" description="Disordered" evidence="1">
    <location>
        <begin position="54"/>
        <end position="80"/>
    </location>
</feature>
<evidence type="ECO:0000313" key="2">
    <source>
        <dbReference type="EMBL" id="GEO16880.1"/>
    </source>
</evidence>
<feature type="compositionally biased region" description="Polar residues" evidence="1">
    <location>
        <begin position="70"/>
        <end position="80"/>
    </location>
</feature>
<accession>A0A512BY52</accession>
<keyword evidence="3" id="KW-1185">Reference proteome</keyword>
<evidence type="ECO:0000256" key="1">
    <source>
        <dbReference type="SAM" id="MobiDB-lite"/>
    </source>
</evidence>
<name>A0A512BY52_9HYPH</name>
<evidence type="ECO:0000313" key="3">
    <source>
        <dbReference type="Proteomes" id="UP000321085"/>
    </source>
</evidence>
<protein>
    <recommendedName>
        <fullName evidence="4">Flp family type IVb pilin</fullName>
    </recommendedName>
</protein>
<dbReference type="Proteomes" id="UP000321085">
    <property type="component" value="Unassembled WGS sequence"/>
</dbReference>
<reference evidence="2 3" key="1">
    <citation type="submission" date="2019-07" db="EMBL/GenBank/DDBJ databases">
        <title>Whole genome shotgun sequence of Microvirga aerophila NBRC 106136.</title>
        <authorList>
            <person name="Hosoyama A."/>
            <person name="Uohara A."/>
            <person name="Ohji S."/>
            <person name="Ichikawa N."/>
        </authorList>
    </citation>
    <scope>NUCLEOTIDE SEQUENCE [LARGE SCALE GENOMIC DNA]</scope>
    <source>
        <strain evidence="2 3">NBRC 106136</strain>
    </source>
</reference>
<dbReference type="Pfam" id="PF04964">
    <property type="entry name" value="Flp_Fap"/>
    <property type="match status" value="1"/>
</dbReference>
<proteinExistence type="predicted"/>
<sequence length="80" mass="8215">MARFIRDEVGSASVEYALSASLISLALLSAIQMTGSDLKASFEGFTSELSALNSSHPAAQTGGTGTGGTSWNRSCQDLEG</sequence>
<dbReference type="EMBL" id="BJYU01000079">
    <property type="protein sequence ID" value="GEO16880.1"/>
    <property type="molecule type" value="Genomic_DNA"/>
</dbReference>
<evidence type="ECO:0008006" key="4">
    <source>
        <dbReference type="Google" id="ProtNLM"/>
    </source>
</evidence>
<dbReference type="RefSeq" id="WP_147022110.1">
    <property type="nucleotide sequence ID" value="NZ_BJYU01000079.1"/>
</dbReference>
<comment type="caution">
    <text evidence="2">The sequence shown here is derived from an EMBL/GenBank/DDBJ whole genome shotgun (WGS) entry which is preliminary data.</text>
</comment>
<gene>
    <name evidence="2" type="ORF">MAE02_45760</name>
</gene>
<dbReference type="InterPro" id="IPR007047">
    <property type="entry name" value="Flp_Fap"/>
</dbReference>
<organism evidence="2 3">
    <name type="scientific">Microvirga aerophila</name>
    <dbReference type="NCBI Taxonomy" id="670291"/>
    <lineage>
        <taxon>Bacteria</taxon>
        <taxon>Pseudomonadati</taxon>
        <taxon>Pseudomonadota</taxon>
        <taxon>Alphaproteobacteria</taxon>
        <taxon>Hyphomicrobiales</taxon>
        <taxon>Methylobacteriaceae</taxon>
        <taxon>Microvirga</taxon>
    </lineage>
</organism>